<dbReference type="Proteomes" id="UP000325577">
    <property type="component" value="Linkage Group LG21"/>
</dbReference>
<evidence type="ECO:0000256" key="9">
    <source>
        <dbReference type="ARBA" id="ARBA00048679"/>
    </source>
</evidence>
<comment type="catalytic activity">
    <reaction evidence="8">
        <text>L-threonyl-[protein] + ATP = O-phospho-L-threonyl-[protein] + ADP + H(+)</text>
        <dbReference type="Rhea" id="RHEA:46608"/>
        <dbReference type="Rhea" id="RHEA-COMP:11060"/>
        <dbReference type="Rhea" id="RHEA-COMP:11605"/>
        <dbReference type="ChEBI" id="CHEBI:15378"/>
        <dbReference type="ChEBI" id="CHEBI:30013"/>
        <dbReference type="ChEBI" id="CHEBI:30616"/>
        <dbReference type="ChEBI" id="CHEBI:61977"/>
        <dbReference type="ChEBI" id="CHEBI:456216"/>
        <dbReference type="EC" id="2.7.11.1"/>
    </reaction>
</comment>
<keyword evidence="6" id="KW-0418">Kinase</keyword>
<accession>A0A5J5AGN1</accession>
<keyword evidence="3" id="KW-0723">Serine/threonine-protein kinase</keyword>
<evidence type="ECO:0000256" key="4">
    <source>
        <dbReference type="ARBA" id="ARBA00022679"/>
    </source>
</evidence>
<evidence type="ECO:0000256" key="5">
    <source>
        <dbReference type="ARBA" id="ARBA00022741"/>
    </source>
</evidence>
<dbReference type="InterPro" id="IPR011009">
    <property type="entry name" value="Kinase-like_dom_sf"/>
</dbReference>
<protein>
    <recommendedName>
        <fullName evidence="2">non-specific serine/threonine protein kinase</fullName>
        <ecNumber evidence="2">2.7.11.1</ecNumber>
    </recommendedName>
</protein>
<evidence type="ECO:0000256" key="8">
    <source>
        <dbReference type="ARBA" id="ARBA00047899"/>
    </source>
</evidence>
<evidence type="ECO:0000256" key="7">
    <source>
        <dbReference type="ARBA" id="ARBA00022840"/>
    </source>
</evidence>
<dbReference type="SUPFAM" id="SSF56112">
    <property type="entry name" value="Protein kinase-like (PK-like)"/>
    <property type="match status" value="1"/>
</dbReference>
<feature type="compositionally biased region" description="Polar residues" evidence="11">
    <location>
        <begin position="242"/>
        <end position="261"/>
    </location>
</feature>
<dbReference type="Gene3D" id="3.30.200.20">
    <property type="entry name" value="Phosphorylase Kinase, domain 1"/>
    <property type="match status" value="1"/>
</dbReference>
<reference evidence="13 14" key="1">
    <citation type="submission" date="2019-09" db="EMBL/GenBank/DDBJ databases">
        <title>A chromosome-level genome assembly of the Chinese tupelo Nyssa sinensis.</title>
        <authorList>
            <person name="Yang X."/>
            <person name="Kang M."/>
            <person name="Yang Y."/>
            <person name="Xiong H."/>
            <person name="Wang M."/>
            <person name="Zhang Z."/>
            <person name="Wang Z."/>
            <person name="Wu H."/>
            <person name="Ma T."/>
            <person name="Liu J."/>
            <person name="Xi Z."/>
        </authorList>
    </citation>
    <scope>NUCLEOTIDE SEQUENCE [LARGE SCALE GENOMIC DNA]</scope>
    <source>
        <strain evidence="13">J267</strain>
        <tissue evidence="13">Leaf</tissue>
    </source>
</reference>
<dbReference type="EMBL" id="CM018045">
    <property type="protein sequence ID" value="KAA8528301.1"/>
    <property type="molecule type" value="Genomic_DNA"/>
</dbReference>
<dbReference type="AlphaFoldDB" id="A0A5J5AGN1"/>
<dbReference type="GO" id="GO:0004674">
    <property type="term" value="F:protein serine/threonine kinase activity"/>
    <property type="evidence" value="ECO:0007669"/>
    <property type="project" value="UniProtKB-KW"/>
</dbReference>
<name>A0A5J5AGN1_9ASTE</name>
<evidence type="ECO:0000313" key="14">
    <source>
        <dbReference type="Proteomes" id="UP000325577"/>
    </source>
</evidence>
<keyword evidence="7" id="KW-0067">ATP-binding</keyword>
<dbReference type="Pfam" id="PF14223">
    <property type="entry name" value="Retrotran_gag_2"/>
    <property type="match status" value="1"/>
</dbReference>
<dbReference type="PANTHER" id="PTHR24343">
    <property type="entry name" value="SERINE/THREONINE KINASE"/>
    <property type="match status" value="1"/>
</dbReference>
<dbReference type="OrthoDB" id="193931at2759"/>
<organism evidence="13 14">
    <name type="scientific">Nyssa sinensis</name>
    <dbReference type="NCBI Taxonomy" id="561372"/>
    <lineage>
        <taxon>Eukaryota</taxon>
        <taxon>Viridiplantae</taxon>
        <taxon>Streptophyta</taxon>
        <taxon>Embryophyta</taxon>
        <taxon>Tracheophyta</taxon>
        <taxon>Spermatophyta</taxon>
        <taxon>Magnoliopsida</taxon>
        <taxon>eudicotyledons</taxon>
        <taxon>Gunneridae</taxon>
        <taxon>Pentapetalae</taxon>
        <taxon>asterids</taxon>
        <taxon>Cornales</taxon>
        <taxon>Nyssaceae</taxon>
        <taxon>Nyssa</taxon>
    </lineage>
</organism>
<evidence type="ECO:0000313" key="13">
    <source>
        <dbReference type="EMBL" id="KAA8528301.1"/>
    </source>
</evidence>
<evidence type="ECO:0000256" key="2">
    <source>
        <dbReference type="ARBA" id="ARBA00012513"/>
    </source>
</evidence>
<dbReference type="FunFam" id="1.10.510.10:FF:000571">
    <property type="entry name" value="Maternal embryonic leucine zipper kinase"/>
    <property type="match status" value="1"/>
</dbReference>
<gene>
    <name evidence="13" type="ORF">F0562_035656</name>
</gene>
<proteinExistence type="inferred from homology"/>
<comment type="function">
    <text evidence="10">CIPK serine-threonine protein kinases interact with CBL proteins. Binding of a CBL protein to the regulatory NAF domain of CIPK protein lead to the activation of the kinase in a calcium-dependent manner.</text>
</comment>
<evidence type="ECO:0000256" key="3">
    <source>
        <dbReference type="ARBA" id="ARBA00022527"/>
    </source>
</evidence>
<keyword evidence="4" id="KW-0808">Transferase</keyword>
<comment type="similarity">
    <text evidence="1">Belongs to the protein kinase superfamily. CAMK Ser/Thr protein kinase family. SNF1 subfamily.</text>
</comment>
<dbReference type="EC" id="2.7.11.1" evidence="2"/>
<feature type="domain" description="Protein kinase" evidence="12">
    <location>
        <begin position="463"/>
        <end position="682"/>
    </location>
</feature>
<evidence type="ECO:0000256" key="11">
    <source>
        <dbReference type="SAM" id="MobiDB-lite"/>
    </source>
</evidence>
<feature type="compositionally biased region" description="Low complexity" evidence="11">
    <location>
        <begin position="399"/>
        <end position="413"/>
    </location>
</feature>
<sequence>MATSSSETSNNSTVPIATVPSLSNLPFTISVKLNSSNYPVWKAQALPYFRGQGVFGYLDGTIPTPPQEIDAPHPSTGAIIKIPNPQYNLWLRQDSLILATINASLTEDVLTQVMSYPTSREVWLALERTFSSISRAKAIQIRTQLANAKKGALSANAYFLSIKRMADELALAGQPLKVDDIITYVLAGLGQEYDSLASTITSRSDPVTLEELYSLLLICESRINHNNQSLHAAASVNLATKQPQQQSQSPFRTAANFQPSNRGRGGYRGRGRGGRFNSHDQGPSNSVICQVCFKPGHTARKCYHRFNLSYQDQPTPKHQPQAMVAVNYQHPDNEWHPDTGATHHLTNDVNNIHLQNGDYDSEDRQIFVSRHVVFDESLYPYTVPASVKPTPKPAPAVLPPNLNLSPSSSSVSPGTNVQFAAPSPLPMTSPSSPQIDLPLGSGSLARDTTLPQHADSPAHPPFPPRQQHHRAGNFGVAKLVRDKRTTELFAVKFIERGNKIDEHVQREIMNHRSLKHPNIVRFKEVLLTPTHLAIVMEYAAGGELFERIRNAGRFNEDEARFFFQQLISGVSYCHSMQICHRDLKLENTLLDGSTAPRVKICDFGYSKSTVFHSQPKSRVGTPAYIAPEVFSRKEYDGKLADVWSCGVTLYVMLVGAYPFADPADPKNFRNAIGVSNTTSFSL</sequence>
<feature type="region of interest" description="Disordered" evidence="11">
    <location>
        <begin position="398"/>
        <end position="469"/>
    </location>
</feature>
<evidence type="ECO:0000259" key="12">
    <source>
        <dbReference type="PROSITE" id="PS50011"/>
    </source>
</evidence>
<dbReference type="GO" id="GO:0005524">
    <property type="term" value="F:ATP binding"/>
    <property type="evidence" value="ECO:0007669"/>
    <property type="project" value="UniProtKB-KW"/>
</dbReference>
<dbReference type="SMART" id="SM00220">
    <property type="entry name" value="S_TKc"/>
    <property type="match status" value="1"/>
</dbReference>
<evidence type="ECO:0000256" key="6">
    <source>
        <dbReference type="ARBA" id="ARBA00022777"/>
    </source>
</evidence>
<dbReference type="PANTHER" id="PTHR24343:SF418">
    <property type="entry name" value="SERINE_THREONINE-PROTEIN KINASE SAPK1"/>
    <property type="match status" value="1"/>
</dbReference>
<feature type="region of interest" description="Disordered" evidence="11">
    <location>
        <begin position="242"/>
        <end position="281"/>
    </location>
</feature>
<dbReference type="PROSITE" id="PS50011">
    <property type="entry name" value="PROTEIN_KINASE_DOM"/>
    <property type="match status" value="1"/>
</dbReference>
<dbReference type="GO" id="GO:0006970">
    <property type="term" value="P:response to osmotic stress"/>
    <property type="evidence" value="ECO:0007669"/>
    <property type="project" value="UniProtKB-ARBA"/>
</dbReference>
<dbReference type="Gene3D" id="1.10.510.10">
    <property type="entry name" value="Transferase(Phosphotransferase) domain 1"/>
    <property type="match status" value="1"/>
</dbReference>
<dbReference type="PROSITE" id="PS00108">
    <property type="entry name" value="PROTEIN_KINASE_ST"/>
    <property type="match status" value="1"/>
</dbReference>
<comment type="catalytic activity">
    <reaction evidence="9">
        <text>L-seryl-[protein] + ATP = O-phospho-L-seryl-[protein] + ADP + H(+)</text>
        <dbReference type="Rhea" id="RHEA:17989"/>
        <dbReference type="Rhea" id="RHEA-COMP:9863"/>
        <dbReference type="Rhea" id="RHEA-COMP:11604"/>
        <dbReference type="ChEBI" id="CHEBI:15378"/>
        <dbReference type="ChEBI" id="CHEBI:29999"/>
        <dbReference type="ChEBI" id="CHEBI:30616"/>
        <dbReference type="ChEBI" id="CHEBI:83421"/>
        <dbReference type="ChEBI" id="CHEBI:456216"/>
        <dbReference type="EC" id="2.7.11.1"/>
    </reaction>
</comment>
<dbReference type="Pfam" id="PF00069">
    <property type="entry name" value="Pkinase"/>
    <property type="match status" value="1"/>
</dbReference>
<dbReference type="InterPro" id="IPR000719">
    <property type="entry name" value="Prot_kinase_dom"/>
</dbReference>
<evidence type="ECO:0000256" key="10">
    <source>
        <dbReference type="ARBA" id="ARBA00058225"/>
    </source>
</evidence>
<evidence type="ECO:0000256" key="1">
    <source>
        <dbReference type="ARBA" id="ARBA00006234"/>
    </source>
</evidence>
<keyword evidence="5" id="KW-0547">Nucleotide-binding</keyword>
<dbReference type="InterPro" id="IPR008271">
    <property type="entry name" value="Ser/Thr_kinase_AS"/>
</dbReference>
<keyword evidence="14" id="KW-1185">Reference proteome</keyword>